<dbReference type="PATRIC" id="fig|1302272.5.peg.859"/>
<gene>
    <name evidence="4" type="ORF">FC96_GL000859</name>
</gene>
<organism evidence="4 5">
    <name type="scientific">Secundilactobacillus kimchicus JCM 15530</name>
    <dbReference type="NCBI Taxonomy" id="1302272"/>
    <lineage>
        <taxon>Bacteria</taxon>
        <taxon>Bacillati</taxon>
        <taxon>Bacillota</taxon>
        <taxon>Bacilli</taxon>
        <taxon>Lactobacillales</taxon>
        <taxon>Lactobacillaceae</taxon>
        <taxon>Secundilactobacillus</taxon>
    </lineage>
</organism>
<reference evidence="4 5" key="1">
    <citation type="journal article" date="2015" name="Genome Announc.">
        <title>Expanding the biotechnology potential of lactobacilli through comparative genomics of 213 strains and associated genera.</title>
        <authorList>
            <person name="Sun Z."/>
            <person name="Harris H.M."/>
            <person name="McCann A."/>
            <person name="Guo C."/>
            <person name="Argimon S."/>
            <person name="Zhang W."/>
            <person name="Yang X."/>
            <person name="Jeffery I.B."/>
            <person name="Cooney J.C."/>
            <person name="Kagawa T.F."/>
            <person name="Liu W."/>
            <person name="Song Y."/>
            <person name="Salvetti E."/>
            <person name="Wrobel A."/>
            <person name="Rasinkangas P."/>
            <person name="Parkhill J."/>
            <person name="Rea M.C."/>
            <person name="O'Sullivan O."/>
            <person name="Ritari J."/>
            <person name="Douillard F.P."/>
            <person name="Paul Ross R."/>
            <person name="Yang R."/>
            <person name="Briner A.E."/>
            <person name="Felis G.E."/>
            <person name="de Vos W.M."/>
            <person name="Barrangou R."/>
            <person name="Klaenhammer T.R."/>
            <person name="Caufield P.W."/>
            <person name="Cui Y."/>
            <person name="Zhang H."/>
            <person name="O'Toole P.W."/>
        </authorList>
    </citation>
    <scope>NUCLEOTIDE SEQUENCE [LARGE SCALE GENOMIC DNA]</scope>
    <source>
        <strain evidence="4 5">JCM 15530</strain>
    </source>
</reference>
<feature type="DNA-binding region" description="H-T-H motif" evidence="2">
    <location>
        <begin position="33"/>
        <end position="52"/>
    </location>
</feature>
<keyword evidence="1 2" id="KW-0238">DNA-binding</keyword>
<evidence type="ECO:0000259" key="3">
    <source>
        <dbReference type="PROSITE" id="PS50977"/>
    </source>
</evidence>
<dbReference type="InterPro" id="IPR050624">
    <property type="entry name" value="HTH-type_Tx_Regulator"/>
</dbReference>
<evidence type="ECO:0000256" key="2">
    <source>
        <dbReference type="PROSITE-ProRule" id="PRU00335"/>
    </source>
</evidence>
<sequence length="193" mass="22835">MADHEDLRIRRTRTQIEQAFFELLKTKPFNELTVQDISQRAKVGRSTFYSHYYDKYDLLESLVRDYSTIFQDIVQQRFSIQTPEIGSNTVRVLIVALTQYRQNLLLLFNLHTETADLERNFKQILKKTAADYFAKIRLADRTNLPMDYLSELYASNVIMFLMWQLRHGKNDAVIRFGDRLQEFVLKPEGLDLS</sequence>
<accession>A0A0R1HQU9</accession>
<dbReference type="OrthoDB" id="9810250at2"/>
<proteinExistence type="predicted"/>
<dbReference type="InterPro" id="IPR009057">
    <property type="entry name" value="Homeodomain-like_sf"/>
</dbReference>
<evidence type="ECO:0000313" key="5">
    <source>
        <dbReference type="Proteomes" id="UP000050911"/>
    </source>
</evidence>
<dbReference type="AlphaFoldDB" id="A0A0R1HQU9"/>
<comment type="caution">
    <text evidence="4">The sequence shown here is derived from an EMBL/GenBank/DDBJ whole genome shotgun (WGS) entry which is preliminary data.</text>
</comment>
<dbReference type="Proteomes" id="UP000050911">
    <property type="component" value="Unassembled WGS sequence"/>
</dbReference>
<feature type="domain" description="HTH tetR-type" evidence="3">
    <location>
        <begin position="10"/>
        <end position="70"/>
    </location>
</feature>
<dbReference type="SUPFAM" id="SSF46689">
    <property type="entry name" value="Homeodomain-like"/>
    <property type="match status" value="1"/>
</dbReference>
<dbReference type="PANTHER" id="PTHR43479:SF7">
    <property type="entry name" value="TETR-FAMILY TRANSCRIPTIONAL REGULATOR"/>
    <property type="match status" value="1"/>
</dbReference>
<protein>
    <submittedName>
        <fullName evidence="4">Transcriptional regulator</fullName>
    </submittedName>
</protein>
<name>A0A0R1HQU9_9LACO</name>
<evidence type="ECO:0000313" key="4">
    <source>
        <dbReference type="EMBL" id="KRK46867.1"/>
    </source>
</evidence>
<dbReference type="Pfam" id="PF00440">
    <property type="entry name" value="TetR_N"/>
    <property type="match status" value="1"/>
</dbReference>
<dbReference type="PANTHER" id="PTHR43479">
    <property type="entry name" value="ACREF/ENVCD OPERON REPRESSOR-RELATED"/>
    <property type="match status" value="1"/>
</dbReference>
<keyword evidence="5" id="KW-1185">Reference proteome</keyword>
<dbReference type="PROSITE" id="PS50977">
    <property type="entry name" value="HTH_TETR_2"/>
    <property type="match status" value="1"/>
</dbReference>
<dbReference type="InterPro" id="IPR001647">
    <property type="entry name" value="HTH_TetR"/>
</dbReference>
<dbReference type="GO" id="GO:0003677">
    <property type="term" value="F:DNA binding"/>
    <property type="evidence" value="ECO:0007669"/>
    <property type="project" value="UniProtKB-UniRule"/>
</dbReference>
<dbReference type="EMBL" id="AZCX01000015">
    <property type="protein sequence ID" value="KRK46867.1"/>
    <property type="molecule type" value="Genomic_DNA"/>
</dbReference>
<dbReference type="Gene3D" id="1.10.357.10">
    <property type="entry name" value="Tetracycline Repressor, domain 2"/>
    <property type="match status" value="1"/>
</dbReference>
<evidence type="ECO:0000256" key="1">
    <source>
        <dbReference type="ARBA" id="ARBA00023125"/>
    </source>
</evidence>
<dbReference type="STRING" id="1302272.FC96_GL000859"/>
<dbReference type="RefSeq" id="WP_055679900.1">
    <property type="nucleotide sequence ID" value="NZ_AZCX01000015.1"/>
</dbReference>